<protein>
    <submittedName>
        <fullName evidence="1">Uncharacterized protein</fullName>
    </submittedName>
</protein>
<organism evidence="1">
    <name type="scientific">Arundo donax</name>
    <name type="common">Giant reed</name>
    <name type="synonym">Donax arundinaceus</name>
    <dbReference type="NCBI Taxonomy" id="35708"/>
    <lineage>
        <taxon>Eukaryota</taxon>
        <taxon>Viridiplantae</taxon>
        <taxon>Streptophyta</taxon>
        <taxon>Embryophyta</taxon>
        <taxon>Tracheophyta</taxon>
        <taxon>Spermatophyta</taxon>
        <taxon>Magnoliopsida</taxon>
        <taxon>Liliopsida</taxon>
        <taxon>Poales</taxon>
        <taxon>Poaceae</taxon>
        <taxon>PACMAD clade</taxon>
        <taxon>Arundinoideae</taxon>
        <taxon>Arundineae</taxon>
        <taxon>Arundo</taxon>
    </lineage>
</organism>
<proteinExistence type="predicted"/>
<dbReference type="EMBL" id="GBRH01177444">
    <property type="protein sequence ID" value="JAE20452.1"/>
    <property type="molecule type" value="Transcribed_RNA"/>
</dbReference>
<accession>A0A0A9G7H7</accession>
<reference evidence="1" key="2">
    <citation type="journal article" date="2015" name="Data Brief">
        <title>Shoot transcriptome of the giant reed, Arundo donax.</title>
        <authorList>
            <person name="Barrero R.A."/>
            <person name="Guerrero F.D."/>
            <person name="Moolhuijzen P."/>
            <person name="Goolsby J.A."/>
            <person name="Tidwell J."/>
            <person name="Bellgard S.E."/>
            <person name="Bellgard M.I."/>
        </authorList>
    </citation>
    <scope>NUCLEOTIDE SEQUENCE</scope>
    <source>
        <tissue evidence="1">Shoot tissue taken approximately 20 cm above the soil surface</tissue>
    </source>
</reference>
<reference evidence="1" key="1">
    <citation type="submission" date="2014-09" db="EMBL/GenBank/DDBJ databases">
        <authorList>
            <person name="Magalhaes I.L.F."/>
            <person name="Oliveira U."/>
            <person name="Santos F.R."/>
            <person name="Vidigal T.H.D.A."/>
            <person name="Brescovit A.D."/>
            <person name="Santos A.J."/>
        </authorList>
    </citation>
    <scope>NUCLEOTIDE SEQUENCE</scope>
    <source>
        <tissue evidence="1">Shoot tissue taken approximately 20 cm above the soil surface</tissue>
    </source>
</reference>
<name>A0A0A9G7H7_ARUDO</name>
<dbReference type="AlphaFoldDB" id="A0A0A9G7H7"/>
<evidence type="ECO:0000313" key="1">
    <source>
        <dbReference type="EMBL" id="JAE20452.1"/>
    </source>
</evidence>
<sequence length="16" mass="1540">MSCSAASKAASEGRPS</sequence>